<dbReference type="PROSITE" id="PS00108">
    <property type="entry name" value="PROTEIN_KINASE_ST"/>
    <property type="match status" value="1"/>
</dbReference>
<dbReference type="InterPro" id="IPR008271">
    <property type="entry name" value="Ser/Thr_kinase_AS"/>
</dbReference>
<dbReference type="PROSITE" id="PS50011">
    <property type="entry name" value="PROTEIN_KINASE_DOM"/>
    <property type="match status" value="1"/>
</dbReference>
<dbReference type="CDD" id="cd05117">
    <property type="entry name" value="STKc_CAMK"/>
    <property type="match status" value="1"/>
</dbReference>
<evidence type="ECO:0000313" key="5">
    <source>
        <dbReference type="EMBL" id="ETO36659.1"/>
    </source>
</evidence>
<dbReference type="Pfam" id="PF00069">
    <property type="entry name" value="Pkinase"/>
    <property type="match status" value="1"/>
</dbReference>
<dbReference type="AlphaFoldDB" id="X6PF27"/>
<evidence type="ECO:0000259" key="4">
    <source>
        <dbReference type="PROSITE" id="PS50011"/>
    </source>
</evidence>
<evidence type="ECO:0000313" key="6">
    <source>
        <dbReference type="Proteomes" id="UP000023152"/>
    </source>
</evidence>
<dbReference type="FunFam" id="1.10.510.10:FF:000571">
    <property type="entry name" value="Maternal embryonic leucine zipper kinase"/>
    <property type="match status" value="1"/>
</dbReference>
<dbReference type="GO" id="GO:0004672">
    <property type="term" value="F:protein kinase activity"/>
    <property type="evidence" value="ECO:0007669"/>
    <property type="project" value="InterPro"/>
</dbReference>
<evidence type="ECO:0000256" key="1">
    <source>
        <dbReference type="ARBA" id="ARBA00022741"/>
    </source>
</evidence>
<reference evidence="5 6" key="1">
    <citation type="journal article" date="2013" name="Curr. Biol.">
        <title>The Genome of the Foraminiferan Reticulomyxa filosa.</title>
        <authorList>
            <person name="Glockner G."/>
            <person name="Hulsmann N."/>
            <person name="Schleicher M."/>
            <person name="Noegel A.A."/>
            <person name="Eichinger L."/>
            <person name="Gallinger C."/>
            <person name="Pawlowski J."/>
            <person name="Sierra R."/>
            <person name="Euteneuer U."/>
            <person name="Pillet L."/>
            <person name="Moustafa A."/>
            <person name="Platzer M."/>
            <person name="Groth M."/>
            <person name="Szafranski K."/>
            <person name="Schliwa M."/>
        </authorList>
    </citation>
    <scope>NUCLEOTIDE SEQUENCE [LARGE SCALE GENOMIC DNA]</scope>
</reference>
<accession>X6PF27</accession>
<keyword evidence="3" id="KW-1133">Transmembrane helix</keyword>
<feature type="transmembrane region" description="Helical" evidence="3">
    <location>
        <begin position="198"/>
        <end position="217"/>
    </location>
</feature>
<gene>
    <name evidence="5" type="ORF">RFI_00404</name>
</gene>
<proteinExistence type="predicted"/>
<dbReference type="PANTHER" id="PTHR24347">
    <property type="entry name" value="SERINE/THREONINE-PROTEIN KINASE"/>
    <property type="match status" value="1"/>
</dbReference>
<organism evidence="5 6">
    <name type="scientific">Reticulomyxa filosa</name>
    <dbReference type="NCBI Taxonomy" id="46433"/>
    <lineage>
        <taxon>Eukaryota</taxon>
        <taxon>Sar</taxon>
        <taxon>Rhizaria</taxon>
        <taxon>Retaria</taxon>
        <taxon>Foraminifera</taxon>
        <taxon>Monothalamids</taxon>
        <taxon>Reticulomyxidae</taxon>
        <taxon>Reticulomyxa</taxon>
    </lineage>
</organism>
<dbReference type="OMA" id="FLERYEC"/>
<dbReference type="Gene3D" id="1.10.510.10">
    <property type="entry name" value="Transferase(Phosphotransferase) domain 1"/>
    <property type="match status" value="1"/>
</dbReference>
<evidence type="ECO:0000256" key="3">
    <source>
        <dbReference type="SAM" id="Phobius"/>
    </source>
</evidence>
<keyword evidence="3" id="KW-0812">Transmembrane</keyword>
<dbReference type="OrthoDB" id="193931at2759"/>
<evidence type="ECO:0000256" key="2">
    <source>
        <dbReference type="ARBA" id="ARBA00022840"/>
    </source>
</evidence>
<dbReference type="SUPFAM" id="SSF56112">
    <property type="entry name" value="Protein kinase-like (PK-like)"/>
    <property type="match status" value="1"/>
</dbReference>
<comment type="caution">
    <text evidence="5">The sequence shown here is derived from an EMBL/GenBank/DDBJ whole genome shotgun (WGS) entry which is preliminary data.</text>
</comment>
<dbReference type="EMBL" id="ASPP01000436">
    <property type="protein sequence ID" value="ETO36659.1"/>
    <property type="molecule type" value="Genomic_DNA"/>
</dbReference>
<dbReference type="GO" id="GO:0005524">
    <property type="term" value="F:ATP binding"/>
    <property type="evidence" value="ECO:0007669"/>
    <property type="project" value="UniProtKB-KW"/>
</dbReference>
<feature type="domain" description="Protein kinase" evidence="4">
    <location>
        <begin position="1"/>
        <end position="276"/>
    </location>
</feature>
<name>X6PF27_RETFI</name>
<keyword evidence="2" id="KW-0067">ATP-binding</keyword>
<sequence length="387" mass="44974">MTSLKKKRGNFAVVRRVVRRADGQSFAAKIVSKKHLSDEEKKEIHDEVSLLRRVKTFLFFCFVSLLLNHPNIVKVIEILDTPRHLYIVLELLTGGELFDRIVALGHFSEQEAAFIASQLAQALKYLHSQFIAHRDLKPENILFETKDPQSPVKITDFGLAKAYGVVSDGSKHYLETTCGTPGYVAPEILKQKYYREPVDMWSMGVIIYILLCGYPPFGGTQNIKAMYRKIKKGEYSFPSPAWDNISLLAKDCIRSLLTVDPKRRLRAHDLCEHPWIKSHHLQSPLNIASQRYSRNLQLYTYRKRLRRGVELIITLNRMIRAAGLEEVAKRQRDQFRKRLKPYKQKLKSEQRLLKEALEKNDYETANALKHVEFYPYDDTPPIDYRKV</sequence>
<dbReference type="InterPro" id="IPR011009">
    <property type="entry name" value="Kinase-like_dom_sf"/>
</dbReference>
<dbReference type="Gene3D" id="3.30.200.20">
    <property type="entry name" value="Phosphorylase Kinase, domain 1"/>
    <property type="match status" value="1"/>
</dbReference>
<protein>
    <recommendedName>
        <fullName evidence="4">Protein kinase domain-containing protein</fullName>
    </recommendedName>
</protein>
<keyword evidence="6" id="KW-1185">Reference proteome</keyword>
<dbReference type="SMART" id="SM00220">
    <property type="entry name" value="S_TKc"/>
    <property type="match status" value="1"/>
</dbReference>
<dbReference type="InterPro" id="IPR000719">
    <property type="entry name" value="Prot_kinase_dom"/>
</dbReference>
<dbReference type="Proteomes" id="UP000023152">
    <property type="component" value="Unassembled WGS sequence"/>
</dbReference>
<keyword evidence="3" id="KW-0472">Membrane</keyword>
<keyword evidence="1" id="KW-0547">Nucleotide-binding</keyword>